<dbReference type="Gene3D" id="1.20.1600.10">
    <property type="entry name" value="Outer membrane efflux proteins (OEP)"/>
    <property type="match status" value="1"/>
</dbReference>
<keyword evidence="4" id="KW-1134">Transmembrane beta strand</keyword>
<comment type="caution">
    <text evidence="8">The sequence shown here is derived from an EMBL/GenBank/DDBJ whole genome shotgun (WGS) entry which is preliminary data.</text>
</comment>
<dbReference type="InterPro" id="IPR051906">
    <property type="entry name" value="TolC-like"/>
</dbReference>
<evidence type="ECO:0000313" key="9">
    <source>
        <dbReference type="Proteomes" id="UP000646484"/>
    </source>
</evidence>
<dbReference type="EMBL" id="JACOOH010000008">
    <property type="protein sequence ID" value="MBC5622889.1"/>
    <property type="molecule type" value="Genomic_DNA"/>
</dbReference>
<dbReference type="SUPFAM" id="SSF56954">
    <property type="entry name" value="Outer membrane efflux proteins (OEP)"/>
    <property type="match status" value="1"/>
</dbReference>
<evidence type="ECO:0000256" key="6">
    <source>
        <dbReference type="ARBA" id="ARBA00023136"/>
    </source>
</evidence>
<comment type="subcellular location">
    <subcellularLocation>
        <location evidence="1">Cell outer membrane</location>
    </subcellularLocation>
</comment>
<dbReference type="PANTHER" id="PTHR30026:SF20">
    <property type="entry name" value="OUTER MEMBRANE PROTEIN TOLC"/>
    <property type="match status" value="1"/>
</dbReference>
<proteinExistence type="inferred from homology"/>
<evidence type="ECO:0000256" key="2">
    <source>
        <dbReference type="ARBA" id="ARBA00007613"/>
    </source>
</evidence>
<evidence type="ECO:0000256" key="5">
    <source>
        <dbReference type="ARBA" id="ARBA00022692"/>
    </source>
</evidence>
<keyword evidence="6" id="KW-0472">Membrane</keyword>
<dbReference type="Proteomes" id="UP000646484">
    <property type="component" value="Unassembled WGS sequence"/>
</dbReference>
<accession>A0ABR7D4T0</accession>
<reference evidence="8 9" key="1">
    <citation type="submission" date="2020-08" db="EMBL/GenBank/DDBJ databases">
        <title>Genome public.</title>
        <authorList>
            <person name="Liu C."/>
            <person name="Sun Q."/>
        </authorList>
    </citation>
    <scope>NUCLEOTIDE SEQUENCE [LARGE SCALE GENOMIC DNA]</scope>
    <source>
        <strain evidence="8 9">NSJ-56</strain>
    </source>
</reference>
<evidence type="ECO:0000256" key="1">
    <source>
        <dbReference type="ARBA" id="ARBA00004442"/>
    </source>
</evidence>
<gene>
    <name evidence="8" type="ORF">H8S64_17495</name>
</gene>
<evidence type="ECO:0000256" key="7">
    <source>
        <dbReference type="ARBA" id="ARBA00023237"/>
    </source>
</evidence>
<protein>
    <submittedName>
        <fullName evidence="8">TolC family protein</fullName>
    </submittedName>
</protein>
<keyword evidence="5" id="KW-0812">Transmembrane</keyword>
<keyword evidence="7" id="KW-0998">Cell outer membrane</keyword>
<dbReference type="Pfam" id="PF02321">
    <property type="entry name" value="OEP"/>
    <property type="match status" value="2"/>
</dbReference>
<dbReference type="PANTHER" id="PTHR30026">
    <property type="entry name" value="OUTER MEMBRANE PROTEIN TOLC"/>
    <property type="match status" value="1"/>
</dbReference>
<dbReference type="RefSeq" id="WP_186977771.1">
    <property type="nucleotide sequence ID" value="NZ_JACOOH010000008.1"/>
</dbReference>
<keyword evidence="3" id="KW-0813">Transport</keyword>
<keyword evidence="9" id="KW-1185">Reference proteome</keyword>
<name>A0ABR7D4T0_9BACT</name>
<evidence type="ECO:0000256" key="4">
    <source>
        <dbReference type="ARBA" id="ARBA00022452"/>
    </source>
</evidence>
<comment type="similarity">
    <text evidence="2">Belongs to the outer membrane factor (OMF) (TC 1.B.17) family.</text>
</comment>
<sequence>MIKCGLQYKRIALKAIFLLLIFNFQFSIFNCFAQERKTLPECIAQALESNYSIKIIRNEARMAKNDLNYSTFLPTVDANAKQTQTRNDSKTENSAGEVNKMSDIKTDNYSAGVALNWRLFDGLEMFTTHEKQKELLAMGELAVQQAVENLIVNVSAAYYNVLVQQHKLKAAFRSLEVSNERYEEAQTRYEVGNRSGLEAQQAKIDLNADSSVYVKQKEALKGAYITLNKLMNTDLQLVEYVRDTILLGPLLSLGVLEQRTLQSNTTLLLAKKDQKISALDLKNTRAVLFPTLDFTSGYNYNKTDTPSSATTLNRTNGFYWGFSLNVPIFSRLQNRTKIKNAKIELENTELSYQEAEKEMLGDLALLYNTYENNLLMVNFENESADVAAANLDAALEKYKIGSLSGIEFREFQRSYIDAVDRKLSAIYQAKVSELSLLLVSGEIRDSIVMENVEE</sequence>
<dbReference type="InterPro" id="IPR003423">
    <property type="entry name" value="OMP_efflux"/>
</dbReference>
<organism evidence="8 9">
    <name type="scientific">Butyricimonas hominis</name>
    <dbReference type="NCBI Taxonomy" id="2763032"/>
    <lineage>
        <taxon>Bacteria</taxon>
        <taxon>Pseudomonadati</taxon>
        <taxon>Bacteroidota</taxon>
        <taxon>Bacteroidia</taxon>
        <taxon>Bacteroidales</taxon>
        <taxon>Odoribacteraceae</taxon>
        <taxon>Butyricimonas</taxon>
    </lineage>
</organism>
<evidence type="ECO:0000313" key="8">
    <source>
        <dbReference type="EMBL" id="MBC5622889.1"/>
    </source>
</evidence>
<evidence type="ECO:0000256" key="3">
    <source>
        <dbReference type="ARBA" id="ARBA00022448"/>
    </source>
</evidence>